<accession>A0A399RDZ7</accession>
<dbReference type="InterPro" id="IPR006680">
    <property type="entry name" value="Amidohydro-rel"/>
</dbReference>
<evidence type="ECO:0000256" key="1">
    <source>
        <dbReference type="SAM" id="SignalP"/>
    </source>
</evidence>
<dbReference type="AlphaFoldDB" id="A0A399RDZ7"/>
<keyword evidence="1" id="KW-0732">Signal</keyword>
<dbReference type="GO" id="GO:0016810">
    <property type="term" value="F:hydrolase activity, acting on carbon-nitrogen (but not peptide) bonds"/>
    <property type="evidence" value="ECO:0007669"/>
    <property type="project" value="InterPro"/>
</dbReference>
<protein>
    <submittedName>
        <fullName evidence="3">Amidohydrolase</fullName>
    </submittedName>
</protein>
<dbReference type="Pfam" id="PF01979">
    <property type="entry name" value="Amidohydro_1"/>
    <property type="match status" value="1"/>
</dbReference>
<keyword evidence="4" id="KW-1185">Reference proteome</keyword>
<dbReference type="InterPro" id="IPR011059">
    <property type="entry name" value="Metal-dep_hydrolase_composite"/>
</dbReference>
<evidence type="ECO:0000313" key="3">
    <source>
        <dbReference type="EMBL" id="RIJ28267.1"/>
    </source>
</evidence>
<dbReference type="Gene3D" id="2.30.40.10">
    <property type="entry name" value="Urease, subunit C, domain 1"/>
    <property type="match status" value="1"/>
</dbReference>
<dbReference type="PANTHER" id="PTHR43135:SF3">
    <property type="entry name" value="ALPHA-D-RIBOSE 1-METHYLPHOSPHONATE 5-TRIPHOSPHATE DIPHOSPHATASE"/>
    <property type="match status" value="1"/>
</dbReference>
<dbReference type="RefSeq" id="WP_119376802.1">
    <property type="nucleotide sequence ID" value="NZ_QWFX01000013.1"/>
</dbReference>
<proteinExistence type="predicted"/>
<dbReference type="SUPFAM" id="SSF51338">
    <property type="entry name" value="Composite domain of metallo-dependent hydrolases"/>
    <property type="match status" value="1"/>
</dbReference>
<organism evidence="3 4">
    <name type="scientific">Henriciella mobilis</name>
    <dbReference type="NCBI Taxonomy" id="2305467"/>
    <lineage>
        <taxon>Bacteria</taxon>
        <taxon>Pseudomonadati</taxon>
        <taxon>Pseudomonadota</taxon>
        <taxon>Alphaproteobacteria</taxon>
        <taxon>Hyphomonadales</taxon>
        <taxon>Hyphomonadaceae</taxon>
        <taxon>Henriciella</taxon>
    </lineage>
</organism>
<dbReference type="Gene3D" id="3.20.20.140">
    <property type="entry name" value="Metal-dependent hydrolases"/>
    <property type="match status" value="1"/>
</dbReference>
<dbReference type="SUPFAM" id="SSF51556">
    <property type="entry name" value="Metallo-dependent hydrolases"/>
    <property type="match status" value="1"/>
</dbReference>
<dbReference type="Pfam" id="PF22643">
    <property type="entry name" value="NagA_N"/>
    <property type="match status" value="1"/>
</dbReference>
<name>A0A399RDZ7_9PROT</name>
<evidence type="ECO:0000313" key="4">
    <source>
        <dbReference type="Proteomes" id="UP000266385"/>
    </source>
</evidence>
<gene>
    <name evidence="3" type="ORF">D1223_12765</name>
</gene>
<feature type="domain" description="Amidohydrolase-related" evidence="2">
    <location>
        <begin position="274"/>
        <end position="388"/>
    </location>
</feature>
<dbReference type="InterPro" id="IPR051781">
    <property type="entry name" value="Metallo-dep_Hydrolase"/>
</dbReference>
<dbReference type="Proteomes" id="UP000266385">
    <property type="component" value="Unassembled WGS sequence"/>
</dbReference>
<dbReference type="InterPro" id="IPR032466">
    <property type="entry name" value="Metal_Hydrolase"/>
</dbReference>
<comment type="caution">
    <text evidence="3">The sequence shown here is derived from an EMBL/GenBank/DDBJ whole genome shotgun (WGS) entry which is preliminary data.</text>
</comment>
<evidence type="ECO:0000259" key="2">
    <source>
        <dbReference type="Pfam" id="PF01979"/>
    </source>
</evidence>
<sequence>MIRRLLSACSAAAAIAFAANAQSVAITNANLWTGDDMVAGSTIVIRDGRVTAVAPDASIPADMARIDAEGAWVTPGIFSAFSRVGVVEVGAEDSTNDTTAPSATFGPALHLSDAFNPSATTIPVTRIEGVTRIAVVPGFGANMFGGQGFVADTSGEADSITKAQAFSFINLGEGGAGLSGGSRASAWATLRAALSDARTYPARYIASDEGDVLGRLDAQEFSAAARGQQLLLISVDRASDIRKVIALKDEYRQLDVALVGASEGWLVADELGEAGIPVILNQYANLPGRFENLASTQKNAGRLLDAGVAVAFAYFDDDSHQTRLVLQSAGNAVANGVSHEDALRAITSAPASIFGLDDLGSLTPGSVGDLVIWDGDPLEVMSAPTHVFINGVEQSLESRQTKLRDRYLNLDESERPLAYKR</sequence>
<feature type="signal peptide" evidence="1">
    <location>
        <begin position="1"/>
        <end position="21"/>
    </location>
</feature>
<keyword evidence="3" id="KW-0378">Hydrolase</keyword>
<reference evidence="3 4" key="1">
    <citation type="submission" date="2018-08" db="EMBL/GenBank/DDBJ databases">
        <title>Henriciella mobilis sp. nov., isolated from seawater.</title>
        <authorList>
            <person name="Cheng H."/>
            <person name="Wu Y.-H."/>
            <person name="Xu X.-W."/>
            <person name="Guo L.-L."/>
        </authorList>
    </citation>
    <scope>NUCLEOTIDE SEQUENCE [LARGE SCALE GENOMIC DNA]</scope>
    <source>
        <strain evidence="3 4">JN25</strain>
    </source>
</reference>
<dbReference type="PANTHER" id="PTHR43135">
    <property type="entry name" value="ALPHA-D-RIBOSE 1-METHYLPHOSPHONATE 5-TRIPHOSPHATE DIPHOSPHATASE"/>
    <property type="match status" value="1"/>
</dbReference>
<dbReference type="OrthoDB" id="9802793at2"/>
<feature type="chain" id="PRO_5017418121" evidence="1">
    <location>
        <begin position="22"/>
        <end position="421"/>
    </location>
</feature>
<dbReference type="EMBL" id="QWFX01000013">
    <property type="protein sequence ID" value="RIJ28267.1"/>
    <property type="molecule type" value="Genomic_DNA"/>
</dbReference>